<feature type="compositionally biased region" description="Polar residues" evidence="2">
    <location>
        <begin position="237"/>
        <end position="256"/>
    </location>
</feature>
<comment type="caution">
    <text evidence="3">The sequence shown here is derived from an EMBL/GenBank/DDBJ whole genome shotgun (WGS) entry which is preliminary data.</text>
</comment>
<gene>
    <name evidence="3" type="ORF">Tco_1122366</name>
</gene>
<sequence>MVIRKLKARIKSLSRKDSVENVKKDIDKIETINIELEQSVAKLISKNENLRKEREHLKSIYKDQFDSIRKTRVQSREHCDSLIAQINAKSVENSDLNAQLQEKVFSITALKNELRKLKGKNIVDTAVLKPNAAIAPRIFKLDIEPISPRLMNNRDSHEVYIDKTKENTNTLRGFVERARTQNPSKPPLEFACMFTKHVQELLVYVSHTCPNSLKPSEKLVVVTPMNKDKRVRFAKPVTSSSNLSEQTDSLKTNDSNKPLLISTRVKPTTSASGSKPSGNTKNNKITRPPSSN</sequence>
<evidence type="ECO:0000256" key="2">
    <source>
        <dbReference type="SAM" id="MobiDB-lite"/>
    </source>
</evidence>
<reference evidence="3" key="2">
    <citation type="submission" date="2022-01" db="EMBL/GenBank/DDBJ databases">
        <authorList>
            <person name="Yamashiro T."/>
            <person name="Shiraishi A."/>
            <person name="Satake H."/>
            <person name="Nakayama K."/>
        </authorList>
    </citation>
    <scope>NUCLEOTIDE SEQUENCE</scope>
</reference>
<evidence type="ECO:0000313" key="3">
    <source>
        <dbReference type="EMBL" id="GJU05936.1"/>
    </source>
</evidence>
<reference evidence="3" key="1">
    <citation type="journal article" date="2022" name="Int. J. Mol. Sci.">
        <title>Draft Genome of Tanacetum Coccineum: Genomic Comparison of Closely Related Tanacetum-Family Plants.</title>
        <authorList>
            <person name="Yamashiro T."/>
            <person name="Shiraishi A."/>
            <person name="Nakayama K."/>
            <person name="Satake H."/>
        </authorList>
    </citation>
    <scope>NUCLEOTIDE SEQUENCE</scope>
</reference>
<accession>A0ABQ5J0B5</accession>
<feature type="region of interest" description="Disordered" evidence="2">
    <location>
        <begin position="232"/>
        <end position="292"/>
    </location>
</feature>
<protein>
    <submittedName>
        <fullName evidence="3">Uncharacterized protein</fullName>
    </submittedName>
</protein>
<feature type="compositionally biased region" description="Polar residues" evidence="2">
    <location>
        <begin position="265"/>
        <end position="292"/>
    </location>
</feature>
<name>A0ABQ5J0B5_9ASTR</name>
<evidence type="ECO:0000313" key="4">
    <source>
        <dbReference type="Proteomes" id="UP001151760"/>
    </source>
</evidence>
<keyword evidence="4" id="KW-1185">Reference proteome</keyword>
<keyword evidence="1" id="KW-0175">Coiled coil</keyword>
<evidence type="ECO:0000256" key="1">
    <source>
        <dbReference type="SAM" id="Coils"/>
    </source>
</evidence>
<dbReference type="EMBL" id="BQNB010021391">
    <property type="protein sequence ID" value="GJU05936.1"/>
    <property type="molecule type" value="Genomic_DNA"/>
</dbReference>
<proteinExistence type="predicted"/>
<feature type="coiled-coil region" evidence="1">
    <location>
        <begin position="19"/>
        <end position="60"/>
    </location>
</feature>
<organism evidence="3 4">
    <name type="scientific">Tanacetum coccineum</name>
    <dbReference type="NCBI Taxonomy" id="301880"/>
    <lineage>
        <taxon>Eukaryota</taxon>
        <taxon>Viridiplantae</taxon>
        <taxon>Streptophyta</taxon>
        <taxon>Embryophyta</taxon>
        <taxon>Tracheophyta</taxon>
        <taxon>Spermatophyta</taxon>
        <taxon>Magnoliopsida</taxon>
        <taxon>eudicotyledons</taxon>
        <taxon>Gunneridae</taxon>
        <taxon>Pentapetalae</taxon>
        <taxon>asterids</taxon>
        <taxon>campanulids</taxon>
        <taxon>Asterales</taxon>
        <taxon>Asteraceae</taxon>
        <taxon>Asteroideae</taxon>
        <taxon>Anthemideae</taxon>
        <taxon>Anthemidinae</taxon>
        <taxon>Tanacetum</taxon>
    </lineage>
</organism>
<dbReference type="Proteomes" id="UP001151760">
    <property type="component" value="Unassembled WGS sequence"/>
</dbReference>